<comment type="caution">
    <text evidence="2">The sequence shown here is derived from an EMBL/GenBank/DDBJ whole genome shotgun (WGS) entry which is preliminary data.</text>
</comment>
<gene>
    <name evidence="2" type="ORF">HMPREF0083_04230</name>
</gene>
<keyword evidence="1" id="KW-0812">Transmembrane</keyword>
<keyword evidence="3" id="KW-1185">Reference proteome</keyword>
<keyword evidence="1" id="KW-1133">Transmembrane helix</keyword>
<dbReference type="PATRIC" id="fig|649747.3.peg.3836"/>
<name>U1WYC2_ANEAE</name>
<evidence type="ECO:0000256" key="1">
    <source>
        <dbReference type="SAM" id="Phobius"/>
    </source>
</evidence>
<organism evidence="2 3">
    <name type="scientific">Aneurinibacillus aneurinilyticus ATCC 12856</name>
    <dbReference type="NCBI Taxonomy" id="649747"/>
    <lineage>
        <taxon>Bacteria</taxon>
        <taxon>Bacillati</taxon>
        <taxon>Bacillota</taxon>
        <taxon>Bacilli</taxon>
        <taxon>Bacillales</taxon>
        <taxon>Paenibacillaceae</taxon>
        <taxon>Aneurinibacillus group</taxon>
        <taxon>Aneurinibacillus</taxon>
    </lineage>
</organism>
<dbReference type="AlphaFoldDB" id="U1WYC2"/>
<feature type="transmembrane region" description="Helical" evidence="1">
    <location>
        <begin position="20"/>
        <end position="40"/>
    </location>
</feature>
<protein>
    <submittedName>
        <fullName evidence="2">Uncharacterized protein</fullName>
    </submittedName>
</protein>
<reference evidence="2 3" key="1">
    <citation type="submission" date="2013-08" db="EMBL/GenBank/DDBJ databases">
        <authorList>
            <person name="Weinstock G."/>
            <person name="Sodergren E."/>
            <person name="Wylie T."/>
            <person name="Fulton L."/>
            <person name="Fulton R."/>
            <person name="Fronick C."/>
            <person name="O'Laughlin M."/>
            <person name="Godfrey J."/>
            <person name="Miner T."/>
            <person name="Herter B."/>
            <person name="Appelbaum E."/>
            <person name="Cordes M."/>
            <person name="Lek S."/>
            <person name="Wollam A."/>
            <person name="Pepin K.H."/>
            <person name="Palsikar V.B."/>
            <person name="Mitreva M."/>
            <person name="Wilson R.K."/>
        </authorList>
    </citation>
    <scope>NUCLEOTIDE SEQUENCE [LARGE SCALE GENOMIC DNA]</scope>
    <source>
        <strain evidence="2 3">ATCC 12856</strain>
    </source>
</reference>
<evidence type="ECO:0000313" key="2">
    <source>
        <dbReference type="EMBL" id="ERI07690.1"/>
    </source>
</evidence>
<evidence type="ECO:0000313" key="3">
    <source>
        <dbReference type="Proteomes" id="UP000016511"/>
    </source>
</evidence>
<dbReference type="Proteomes" id="UP000016511">
    <property type="component" value="Unassembled WGS sequence"/>
</dbReference>
<dbReference type="EMBL" id="AWSJ01000254">
    <property type="protein sequence ID" value="ERI07690.1"/>
    <property type="molecule type" value="Genomic_DNA"/>
</dbReference>
<dbReference type="GeneID" id="92842185"/>
<dbReference type="RefSeq" id="WP_021623459.1">
    <property type="nucleotide sequence ID" value="NZ_KE952862.1"/>
</dbReference>
<sequence>MVKPFWGMLADAYGVLRMCTFFGGLTLLGLVPQALVTWFMKRKFAVLQ</sequence>
<dbReference type="HOGENOM" id="CLU_3148870_0_0_9"/>
<dbReference type="STRING" id="649747.HMPREF0083_04230"/>
<proteinExistence type="predicted"/>
<accession>U1WYC2</accession>
<keyword evidence="1" id="KW-0472">Membrane</keyword>